<reference evidence="2 3" key="1">
    <citation type="submission" date="2024-11" db="EMBL/GenBank/DDBJ databases">
        <title>A near-complete genome assembly of Cinchona calisaya.</title>
        <authorList>
            <person name="Lian D.C."/>
            <person name="Zhao X.W."/>
            <person name="Wei L."/>
        </authorList>
    </citation>
    <scope>NUCLEOTIDE SEQUENCE [LARGE SCALE GENOMIC DNA]</scope>
    <source>
        <tissue evidence="2">Nenye</tissue>
    </source>
</reference>
<proteinExistence type="predicted"/>
<evidence type="ECO:0000259" key="1">
    <source>
        <dbReference type="Pfam" id="PF24818"/>
    </source>
</evidence>
<organism evidence="2 3">
    <name type="scientific">Cinchona calisaya</name>
    <dbReference type="NCBI Taxonomy" id="153742"/>
    <lineage>
        <taxon>Eukaryota</taxon>
        <taxon>Viridiplantae</taxon>
        <taxon>Streptophyta</taxon>
        <taxon>Embryophyta</taxon>
        <taxon>Tracheophyta</taxon>
        <taxon>Spermatophyta</taxon>
        <taxon>Magnoliopsida</taxon>
        <taxon>eudicotyledons</taxon>
        <taxon>Gunneridae</taxon>
        <taxon>Pentapetalae</taxon>
        <taxon>asterids</taxon>
        <taxon>lamiids</taxon>
        <taxon>Gentianales</taxon>
        <taxon>Rubiaceae</taxon>
        <taxon>Cinchonoideae</taxon>
        <taxon>Cinchoneae</taxon>
        <taxon>Cinchona</taxon>
    </lineage>
</organism>
<comment type="caution">
    <text evidence="2">The sequence shown here is derived from an EMBL/GenBank/DDBJ whole genome shotgun (WGS) entry which is preliminary data.</text>
</comment>
<accession>A0ABD3APH9</accession>
<evidence type="ECO:0000313" key="2">
    <source>
        <dbReference type="EMBL" id="KAL3532986.1"/>
    </source>
</evidence>
<dbReference type="InterPro" id="IPR057939">
    <property type="entry name" value="TRF2_HOY1_PH"/>
</dbReference>
<dbReference type="Pfam" id="PF24818">
    <property type="entry name" value="PH_TRF2_HOY1"/>
    <property type="match status" value="1"/>
</dbReference>
<protein>
    <recommendedName>
        <fullName evidence="1">TRF2/HOY1 PH-like domain-containing protein</fullName>
    </recommendedName>
</protein>
<feature type="domain" description="TRF2/HOY1 PH-like" evidence="1">
    <location>
        <begin position="20"/>
        <end position="137"/>
    </location>
</feature>
<dbReference type="AlphaFoldDB" id="A0ABD3APH9"/>
<gene>
    <name evidence="2" type="ORF">ACH5RR_006507</name>
</gene>
<evidence type="ECO:0000313" key="3">
    <source>
        <dbReference type="Proteomes" id="UP001630127"/>
    </source>
</evidence>
<keyword evidence="3" id="KW-1185">Reference proteome</keyword>
<sequence length="377" mass="42059">MKDTNGAVTSIATDNWKASNFAVSLLRIGCWEFVSRHEGDLVAKCYFAKHKLVWEVLEGGLKSEIEIQWSDIMALKASCPDNGPGTLTVVLARQPLFFGEIDPQPRKHTQWKAASDFTDGQASRHRQHFLQCPPGLLSKHFEKLIQCDTRLNVLSQQPEIVIDTPYFDVQASVIENPDEFVCIQLRIAEVSPVSCFPDGASPSISEISSLYFEPWDTASASLSKEAPSPSSVIDANAIEWNFNCTLSDTQRLKDLEQLEMPVLRPTMSMTDLVSHIGHHISEHVTSGSVPSDKISDFQNMLENIAQILLSDTQNVAASDESLMKKVNSLCCLLQDSAVSSSSQVEEESFWRDPFLGEKQNYIDLVTLCMRARFVMIL</sequence>
<dbReference type="PANTHER" id="PTHR33494">
    <property type="entry name" value="OS02G0793800 PROTEIN"/>
    <property type="match status" value="1"/>
</dbReference>
<name>A0ABD3APH9_9GENT</name>
<dbReference type="EMBL" id="JBJUIK010000003">
    <property type="protein sequence ID" value="KAL3532986.1"/>
    <property type="molecule type" value="Genomic_DNA"/>
</dbReference>
<dbReference type="PANTHER" id="PTHR33494:SF27">
    <property type="entry name" value="ATP-DEPENDENT DNA HELICASE"/>
    <property type="match status" value="1"/>
</dbReference>
<dbReference type="Proteomes" id="UP001630127">
    <property type="component" value="Unassembled WGS sequence"/>
</dbReference>